<accession>A0A256F6A0</accession>
<comment type="caution">
    <text evidence="1">The sequence shown here is derived from an EMBL/GenBank/DDBJ whole genome shotgun (WGS) entry which is preliminary data.</text>
</comment>
<keyword evidence="2" id="KW-1185">Reference proteome</keyword>
<dbReference type="Proteomes" id="UP000216478">
    <property type="component" value="Unassembled WGS sequence"/>
</dbReference>
<name>A0A256F6A0_9HYPH</name>
<proteinExistence type="predicted"/>
<dbReference type="EMBL" id="NNRL01000163">
    <property type="protein sequence ID" value="OYR10313.1"/>
    <property type="molecule type" value="Genomic_DNA"/>
</dbReference>
<sequence>MHWCGQSFITVSDVVSEGGKVALYGFPVGVRDQGAGSRV</sequence>
<dbReference type="AlphaFoldDB" id="A0A256F6A0"/>
<evidence type="ECO:0000313" key="2">
    <source>
        <dbReference type="Proteomes" id="UP000216478"/>
    </source>
</evidence>
<gene>
    <name evidence="1" type="ORF">CEV33_1773</name>
</gene>
<protein>
    <submittedName>
        <fullName evidence="1">Uncharacterized protein</fullName>
    </submittedName>
</protein>
<evidence type="ECO:0000313" key="1">
    <source>
        <dbReference type="EMBL" id="OYR10313.1"/>
    </source>
</evidence>
<organism evidence="1 2">
    <name type="scientific">Brucella grignonensis</name>
    <dbReference type="NCBI Taxonomy" id="94627"/>
    <lineage>
        <taxon>Bacteria</taxon>
        <taxon>Pseudomonadati</taxon>
        <taxon>Pseudomonadota</taxon>
        <taxon>Alphaproteobacteria</taxon>
        <taxon>Hyphomicrobiales</taxon>
        <taxon>Brucellaceae</taxon>
        <taxon>Brucella/Ochrobactrum group</taxon>
        <taxon>Brucella</taxon>
    </lineage>
</organism>
<reference evidence="1 2" key="1">
    <citation type="submission" date="2017-07" db="EMBL/GenBank/DDBJ databases">
        <title>Phylogenetic study on the rhizospheric bacterium Ochrobactrum sp. A44.</title>
        <authorList>
            <person name="Krzyzanowska D.M."/>
            <person name="Ossowicki A."/>
            <person name="Rajewska M."/>
            <person name="Maciag T."/>
            <person name="Kaczynski Z."/>
            <person name="Czerwicka M."/>
            <person name="Jafra S."/>
        </authorList>
    </citation>
    <scope>NUCLEOTIDE SEQUENCE [LARGE SCALE GENOMIC DNA]</scope>
    <source>
        <strain evidence="1 2">OgA9a</strain>
    </source>
</reference>